<feature type="non-terminal residue" evidence="1">
    <location>
        <position position="44"/>
    </location>
</feature>
<gene>
    <name evidence="1" type="ORF">IQB77_24180</name>
</gene>
<organism evidence="1 2">
    <name type="scientific">Leptospira interrogans serovar Pomona</name>
    <dbReference type="NCBI Taxonomy" id="44276"/>
    <lineage>
        <taxon>Bacteria</taxon>
        <taxon>Pseudomonadati</taxon>
        <taxon>Spirochaetota</taxon>
        <taxon>Spirochaetia</taxon>
        <taxon>Leptospirales</taxon>
        <taxon>Leptospiraceae</taxon>
        <taxon>Leptospira</taxon>
    </lineage>
</organism>
<evidence type="ECO:0000313" key="1">
    <source>
        <dbReference type="EMBL" id="MBE8432755.1"/>
    </source>
</evidence>
<dbReference type="AlphaFoldDB" id="A0AA41BLB5"/>
<dbReference type="EMBL" id="JADDXF010001013">
    <property type="protein sequence ID" value="MBE8432755.1"/>
    <property type="molecule type" value="Genomic_DNA"/>
</dbReference>
<proteinExistence type="predicted"/>
<name>A0AA41BLB5_LEPIR</name>
<reference evidence="1" key="1">
    <citation type="submission" date="2020-10" db="EMBL/GenBank/DDBJ databases">
        <title>New Zealand Leptospira genomics.</title>
        <authorList>
            <person name="Wilkinson D.A."/>
            <person name="Nisa S."/>
            <person name="Moinet M."/>
            <person name="Benschop J."/>
        </authorList>
    </citation>
    <scope>NUCLEOTIDE SEQUENCE</scope>
    <source>
        <strain evidence="1">ESR8</strain>
    </source>
</reference>
<sequence length="44" mass="5165">MSFSSKICNPILREKERKNMVDFQIVSRGIRNKKVLSAMRSIPR</sequence>
<evidence type="ECO:0000313" key="2">
    <source>
        <dbReference type="Proteomes" id="UP000644282"/>
    </source>
</evidence>
<dbReference type="Proteomes" id="UP000644282">
    <property type="component" value="Unassembled WGS sequence"/>
</dbReference>
<accession>A0AA41BLB5</accession>
<protein>
    <submittedName>
        <fullName evidence="1">Protein-L-isoaspartate O-methyltransferase</fullName>
    </submittedName>
</protein>
<comment type="caution">
    <text evidence="1">The sequence shown here is derived from an EMBL/GenBank/DDBJ whole genome shotgun (WGS) entry which is preliminary data.</text>
</comment>